<feature type="signal peptide" evidence="2">
    <location>
        <begin position="1"/>
        <end position="20"/>
    </location>
</feature>
<evidence type="ECO:0000313" key="4">
    <source>
        <dbReference type="Proteomes" id="UP001470230"/>
    </source>
</evidence>
<organism evidence="3 4">
    <name type="scientific">Tritrichomonas musculus</name>
    <dbReference type="NCBI Taxonomy" id="1915356"/>
    <lineage>
        <taxon>Eukaryota</taxon>
        <taxon>Metamonada</taxon>
        <taxon>Parabasalia</taxon>
        <taxon>Tritrichomonadida</taxon>
        <taxon>Tritrichomonadidae</taxon>
        <taxon>Tritrichomonas</taxon>
    </lineage>
</organism>
<feature type="chain" id="PRO_5046459876" description="PPPDE domain-containing protein" evidence="2">
    <location>
        <begin position="21"/>
        <end position="669"/>
    </location>
</feature>
<reference evidence="3 4" key="1">
    <citation type="submission" date="2024-04" db="EMBL/GenBank/DDBJ databases">
        <title>Tritrichomonas musculus Genome.</title>
        <authorList>
            <person name="Alves-Ferreira E."/>
            <person name="Grigg M."/>
            <person name="Lorenzi H."/>
            <person name="Galac M."/>
        </authorList>
    </citation>
    <scope>NUCLEOTIDE SEQUENCE [LARGE SCALE GENOMIC DNA]</scope>
    <source>
        <strain evidence="3 4">EAF2021</strain>
    </source>
</reference>
<protein>
    <recommendedName>
        <fullName evidence="5">PPPDE domain-containing protein</fullName>
    </recommendedName>
</protein>
<keyword evidence="2" id="KW-0732">Signal</keyword>
<feature type="compositionally biased region" description="Low complexity" evidence="1">
    <location>
        <begin position="451"/>
        <end position="467"/>
    </location>
</feature>
<name>A0ABR2L392_9EUKA</name>
<feature type="region of interest" description="Disordered" evidence="1">
    <location>
        <begin position="441"/>
        <end position="471"/>
    </location>
</feature>
<evidence type="ECO:0008006" key="5">
    <source>
        <dbReference type="Google" id="ProtNLM"/>
    </source>
</evidence>
<proteinExistence type="predicted"/>
<sequence length="669" mass="77599">MLVILLSVLSFSLPCPFYHTHEIKVIPHELYDRYREAQKNSLEVERRVEYAFLDGPFKEYLTKIKEFNSNAADSLHDLYKDMVDHEYTFDVAYDAKSLTNSLNHIPSGTAAVEIVLCINVTDDVDFSQLSQNVHVKISSNLDEDLENDILAYNENIEDYNAYLIRIDAIKTGKLPNQRKQSRKIKTRRPKFIQNLMINNNDFVVNQIDSFNMVTDGQNQLKSKSIVVSPYTNVTDLILNYDPTTVYFRNNLDNVNDTTIEFYDNNWTITSNNRSVAVLKKQGSVKECGYSFYIEDINDINLYLPQVNEIAGGIKFEIKHNEDFYELYYYFLSRGVEYDYKYEDIPELYVMIEELIDYHFPDLGDSKLLLKKNYQNFRLTKKVKSNLLSYDSNQEFKTQVNIKSTGFWDQVKTLPNITFEKPNHVTIDKTNLQSNANWNDHIYEESNDNPESSGNSPKKSKKSSSNNNNDDDFSTKQSSFTLANFSIHDVYVGASTILEFPFGFKVMRLAREKFGHFIPPPNFLHTAVWVGPYGSNNQTLGSILVYGKYSSKNDDKTYLSKDGARAFVMTLREFIEYFDYCNIKKLTPQRNLHLFDLINEVKNSGNWNVAKYHWPTNNCQHFTAACLKILKTTRMIPNKNDWTNFPASIYGALRVNEIQQLKEISETGEQ</sequence>
<dbReference type="Proteomes" id="UP001470230">
    <property type="component" value="Unassembled WGS sequence"/>
</dbReference>
<evidence type="ECO:0000256" key="1">
    <source>
        <dbReference type="SAM" id="MobiDB-lite"/>
    </source>
</evidence>
<dbReference type="EMBL" id="JAPFFF010000002">
    <property type="protein sequence ID" value="KAK8897451.1"/>
    <property type="molecule type" value="Genomic_DNA"/>
</dbReference>
<evidence type="ECO:0000256" key="2">
    <source>
        <dbReference type="SAM" id="SignalP"/>
    </source>
</evidence>
<comment type="caution">
    <text evidence="3">The sequence shown here is derived from an EMBL/GenBank/DDBJ whole genome shotgun (WGS) entry which is preliminary data.</text>
</comment>
<gene>
    <name evidence="3" type="ORF">M9Y10_015400</name>
</gene>
<keyword evidence="4" id="KW-1185">Reference proteome</keyword>
<evidence type="ECO:0000313" key="3">
    <source>
        <dbReference type="EMBL" id="KAK8897451.1"/>
    </source>
</evidence>
<accession>A0ABR2L392</accession>